<keyword evidence="1" id="KW-0812">Transmembrane</keyword>
<dbReference type="EMBL" id="JBHRTQ010000007">
    <property type="protein sequence ID" value="MFC3174177.1"/>
    <property type="molecule type" value="Genomic_DNA"/>
</dbReference>
<comment type="caution">
    <text evidence="3">The sequence shown here is derived from an EMBL/GenBank/DDBJ whole genome shotgun (WGS) entry which is preliminary data.</text>
</comment>
<dbReference type="RefSeq" id="WP_379509546.1">
    <property type="nucleotide sequence ID" value="NZ_JBHRTQ010000007.1"/>
</dbReference>
<dbReference type="Proteomes" id="UP001595604">
    <property type="component" value="Unassembled WGS sequence"/>
</dbReference>
<reference evidence="4" key="1">
    <citation type="journal article" date="2019" name="Int. J. Syst. Evol. Microbiol.">
        <title>The Global Catalogue of Microorganisms (GCM) 10K type strain sequencing project: providing services to taxonomists for standard genome sequencing and annotation.</title>
        <authorList>
            <consortium name="The Broad Institute Genomics Platform"/>
            <consortium name="The Broad Institute Genome Sequencing Center for Infectious Disease"/>
            <person name="Wu L."/>
            <person name="Ma J."/>
        </authorList>
    </citation>
    <scope>NUCLEOTIDE SEQUENCE [LARGE SCALE GENOMIC DNA]</scope>
    <source>
        <strain evidence="4">KCTC 42984</strain>
    </source>
</reference>
<accession>A0ABV7IVE8</accession>
<name>A0ABV7IVE8_9SPHN</name>
<keyword evidence="1" id="KW-1133">Transmembrane helix</keyword>
<evidence type="ECO:0000313" key="3">
    <source>
        <dbReference type="EMBL" id="MFC3174177.1"/>
    </source>
</evidence>
<keyword evidence="1" id="KW-0472">Membrane</keyword>
<protein>
    <submittedName>
        <fullName evidence="3">CinA family protein</fullName>
    </submittedName>
</protein>
<organism evidence="3 4">
    <name type="scientific">Novosphingobium bradum</name>
    <dbReference type="NCBI Taxonomy" id="1737444"/>
    <lineage>
        <taxon>Bacteria</taxon>
        <taxon>Pseudomonadati</taxon>
        <taxon>Pseudomonadota</taxon>
        <taxon>Alphaproteobacteria</taxon>
        <taxon>Sphingomonadales</taxon>
        <taxon>Sphingomonadaceae</taxon>
        <taxon>Novosphingobium</taxon>
    </lineage>
</organism>
<dbReference type="Gene3D" id="3.90.950.20">
    <property type="entry name" value="CinA-like"/>
    <property type="match status" value="1"/>
</dbReference>
<evidence type="ECO:0000313" key="4">
    <source>
        <dbReference type="Proteomes" id="UP001595604"/>
    </source>
</evidence>
<evidence type="ECO:0000256" key="1">
    <source>
        <dbReference type="SAM" id="Phobius"/>
    </source>
</evidence>
<sequence>MIEALHPVAARIAAALLARGDTVAVADGASGGLISAALLTVPGALGFYVGGGVVYSLRSREVLFGLERAAFRGMRSASADYALLQARAIRDNLGADWGLAETGAAGGSAHPLGVGSGISVAAVVGPGVELTCRTETGSDARIGNIEAFAVAALGLLERALAG</sequence>
<gene>
    <name evidence="3" type="ORF">ACFOD9_07935</name>
</gene>
<dbReference type="Pfam" id="PF02464">
    <property type="entry name" value="CinA"/>
    <property type="match status" value="1"/>
</dbReference>
<proteinExistence type="predicted"/>
<evidence type="ECO:0000259" key="2">
    <source>
        <dbReference type="Pfam" id="PF02464"/>
    </source>
</evidence>
<dbReference type="SUPFAM" id="SSF142433">
    <property type="entry name" value="CinA-like"/>
    <property type="match status" value="1"/>
</dbReference>
<feature type="domain" description="CinA C-terminal" evidence="2">
    <location>
        <begin position="7"/>
        <end position="159"/>
    </location>
</feature>
<keyword evidence="4" id="KW-1185">Reference proteome</keyword>
<feature type="transmembrane region" description="Helical" evidence="1">
    <location>
        <begin position="36"/>
        <end position="57"/>
    </location>
</feature>
<dbReference type="InterPro" id="IPR036653">
    <property type="entry name" value="CinA-like_C"/>
</dbReference>
<dbReference type="InterPro" id="IPR008136">
    <property type="entry name" value="CinA_C"/>
</dbReference>